<dbReference type="Gene3D" id="3.40.50.11980">
    <property type="match status" value="1"/>
</dbReference>
<reference evidence="2" key="1">
    <citation type="submission" date="2020-10" db="EMBL/GenBank/DDBJ databases">
        <authorList>
            <person name="Kikuchi T."/>
        </authorList>
    </citation>
    <scope>NUCLEOTIDE SEQUENCE</scope>
    <source>
        <strain evidence="2">NKZ352</strain>
    </source>
</reference>
<dbReference type="Pfam" id="PF11977">
    <property type="entry name" value="RNase_Zc3h12a"/>
    <property type="match status" value="1"/>
</dbReference>
<protein>
    <recommendedName>
        <fullName evidence="1">RNase NYN domain-containing protein</fullName>
    </recommendedName>
</protein>
<evidence type="ECO:0000313" key="3">
    <source>
        <dbReference type="Proteomes" id="UP000835052"/>
    </source>
</evidence>
<dbReference type="AlphaFoldDB" id="A0A8S1HTN4"/>
<dbReference type="Proteomes" id="UP000835052">
    <property type="component" value="Unassembled WGS sequence"/>
</dbReference>
<evidence type="ECO:0000313" key="2">
    <source>
        <dbReference type="EMBL" id="CAD6198638.1"/>
    </source>
</evidence>
<proteinExistence type="predicted"/>
<dbReference type="EMBL" id="CAJGYM010000133">
    <property type="protein sequence ID" value="CAD6198638.1"/>
    <property type="molecule type" value="Genomic_DNA"/>
</dbReference>
<organism evidence="2 3">
    <name type="scientific">Caenorhabditis auriculariae</name>
    <dbReference type="NCBI Taxonomy" id="2777116"/>
    <lineage>
        <taxon>Eukaryota</taxon>
        <taxon>Metazoa</taxon>
        <taxon>Ecdysozoa</taxon>
        <taxon>Nematoda</taxon>
        <taxon>Chromadorea</taxon>
        <taxon>Rhabditida</taxon>
        <taxon>Rhabditina</taxon>
        <taxon>Rhabditomorpha</taxon>
        <taxon>Rhabditoidea</taxon>
        <taxon>Rhabditidae</taxon>
        <taxon>Peloderinae</taxon>
        <taxon>Caenorhabditis</taxon>
    </lineage>
</organism>
<dbReference type="OrthoDB" id="392925at2759"/>
<comment type="caution">
    <text evidence="2">The sequence shown here is derived from an EMBL/GenBank/DDBJ whole genome shotgun (WGS) entry which is preliminary data.</text>
</comment>
<keyword evidence="3" id="KW-1185">Reference proteome</keyword>
<name>A0A8S1HTN4_9PELO</name>
<sequence length="275" mass="31276">MKEVTVDCLIYFCAEKSGQFSNALLMTSPTWNDLPPLEKGFEELKDRDLRFVPKKGQVRRLIILDAANLMYGGADGAHNQGRQEGSRPDVLALLSVMRYFVVNDFEVIAVSSHKYLKDETTNFKLGLSELKEEGLFRTVPAMNLDDVMGLVIADWTNGIVISADKYRDHCQAGEYYEKVVRAHLCDIKFKVIPPQNRNTISVDDRHFIASKTFKLIPGGNVPISKFFFCDESETRYELSVERRRKGWSSQRREKVLKLLNDLISSGVMLSQGLVE</sequence>
<dbReference type="InterPro" id="IPR021869">
    <property type="entry name" value="RNase_Zc3h12_NYN"/>
</dbReference>
<gene>
    <name evidence="2" type="ORF">CAUJ_LOCUS14544</name>
</gene>
<evidence type="ECO:0000259" key="1">
    <source>
        <dbReference type="Pfam" id="PF11977"/>
    </source>
</evidence>
<feature type="domain" description="RNase NYN" evidence="1">
    <location>
        <begin position="59"/>
        <end position="192"/>
    </location>
</feature>
<accession>A0A8S1HTN4</accession>